<dbReference type="EMBL" id="BOMN01000061">
    <property type="protein sequence ID" value="GIE21835.1"/>
    <property type="molecule type" value="Genomic_DNA"/>
</dbReference>
<keyword evidence="1" id="KW-0472">Membrane</keyword>
<protein>
    <submittedName>
        <fullName evidence="2">Uncharacterized protein</fullName>
    </submittedName>
</protein>
<keyword evidence="1" id="KW-1133">Transmembrane helix</keyword>
<comment type="caution">
    <text evidence="2">The sequence shown here is derived from an EMBL/GenBank/DDBJ whole genome shotgun (WGS) entry which is preliminary data.</text>
</comment>
<gene>
    <name evidence="2" type="ORF">Ahu01nite_049370</name>
</gene>
<feature type="transmembrane region" description="Helical" evidence="1">
    <location>
        <begin position="44"/>
        <end position="65"/>
    </location>
</feature>
<evidence type="ECO:0000256" key="1">
    <source>
        <dbReference type="SAM" id="Phobius"/>
    </source>
</evidence>
<reference evidence="2 3" key="1">
    <citation type="submission" date="2021-01" db="EMBL/GenBank/DDBJ databases">
        <title>Whole genome shotgun sequence of Actinoplanes humidus NBRC 14915.</title>
        <authorList>
            <person name="Komaki H."/>
            <person name="Tamura T."/>
        </authorList>
    </citation>
    <scope>NUCLEOTIDE SEQUENCE [LARGE SCALE GENOMIC DNA]</scope>
    <source>
        <strain evidence="2 3">NBRC 14915</strain>
    </source>
</reference>
<dbReference type="RefSeq" id="WP_203838944.1">
    <property type="nucleotide sequence ID" value="NZ_BAAATV010000002.1"/>
</dbReference>
<sequence length="227" mass="23311">MPDVMDVLKNLPDAVPTGHSGPDVVAGDVARGHRAVTRRRWQRFGVTGAVVVVAAAAVGVGTGQFSPAPSSPAQVVAAPVAPRLELVAYQGSQPVGFEVTTVPENWKVISSDTSSFLVAPPGADIAGPKPGEPVSFEGQIAVSLQGLSKFPAESPVKKVDINGADGRLGFPLAEEGKLSDTRWLFFPDNAGHSVQVQVPASVGLSDDQIVSFAKGITVTAQAQSIGG</sequence>
<evidence type="ECO:0000313" key="3">
    <source>
        <dbReference type="Proteomes" id="UP000603200"/>
    </source>
</evidence>
<keyword evidence="3" id="KW-1185">Reference proteome</keyword>
<keyword evidence="1" id="KW-0812">Transmembrane</keyword>
<accession>A0ABQ3ZTB4</accession>
<dbReference type="Proteomes" id="UP000603200">
    <property type="component" value="Unassembled WGS sequence"/>
</dbReference>
<evidence type="ECO:0000313" key="2">
    <source>
        <dbReference type="EMBL" id="GIE21835.1"/>
    </source>
</evidence>
<name>A0ABQ3ZTB4_9ACTN</name>
<proteinExistence type="predicted"/>
<organism evidence="2 3">
    <name type="scientific">Winogradskya humida</name>
    <dbReference type="NCBI Taxonomy" id="113566"/>
    <lineage>
        <taxon>Bacteria</taxon>
        <taxon>Bacillati</taxon>
        <taxon>Actinomycetota</taxon>
        <taxon>Actinomycetes</taxon>
        <taxon>Micromonosporales</taxon>
        <taxon>Micromonosporaceae</taxon>
        <taxon>Winogradskya</taxon>
    </lineage>
</organism>